<organism evidence="13 14">
    <name type="scientific">Pelobates cultripes</name>
    <name type="common">Western spadefoot toad</name>
    <dbReference type="NCBI Taxonomy" id="61616"/>
    <lineage>
        <taxon>Eukaryota</taxon>
        <taxon>Metazoa</taxon>
        <taxon>Chordata</taxon>
        <taxon>Craniata</taxon>
        <taxon>Vertebrata</taxon>
        <taxon>Euteleostomi</taxon>
        <taxon>Amphibia</taxon>
        <taxon>Batrachia</taxon>
        <taxon>Anura</taxon>
        <taxon>Pelobatoidea</taxon>
        <taxon>Pelobatidae</taxon>
        <taxon>Pelobates</taxon>
    </lineage>
</organism>
<feature type="domain" description="Fibrinogen C-terminal" evidence="12">
    <location>
        <begin position="275"/>
        <end position="494"/>
    </location>
</feature>
<evidence type="ECO:0000256" key="4">
    <source>
        <dbReference type="ARBA" id="ARBA00022525"/>
    </source>
</evidence>
<keyword evidence="8" id="KW-1216">Complement system impairing toxin</keyword>
<evidence type="ECO:0000256" key="11">
    <source>
        <dbReference type="SAM" id="MobiDB-lite"/>
    </source>
</evidence>
<name>A0AAD1T228_PELCU</name>
<evidence type="ECO:0000313" key="14">
    <source>
        <dbReference type="Proteomes" id="UP001295444"/>
    </source>
</evidence>
<dbReference type="PROSITE" id="PS51406">
    <property type="entry name" value="FIBRINOGEN_C_2"/>
    <property type="match status" value="2"/>
</dbReference>
<keyword evidence="9" id="KW-1199">Hemostasis impairing toxin</keyword>
<dbReference type="PROSITE" id="PS00514">
    <property type="entry name" value="FIBRINOGEN_C_1"/>
    <property type="match status" value="1"/>
</dbReference>
<dbReference type="NCBIfam" id="NF040941">
    <property type="entry name" value="GGGWT_bact"/>
    <property type="match status" value="2"/>
</dbReference>
<feature type="region of interest" description="Disordered" evidence="11">
    <location>
        <begin position="225"/>
        <end position="279"/>
    </location>
</feature>
<dbReference type="PANTHER" id="PTHR19143">
    <property type="entry name" value="FIBRINOGEN/TENASCIN/ANGIOPOEITIN"/>
    <property type="match status" value="1"/>
</dbReference>
<sequence length="495" mass="54522">MLRAIYVDWLGSITAAPYFMLSFHPHGASLQLLHPNHRRRKPRDKGDTGALGQKGDKGDHGVPAPGTAQNCKELLDYGASLSGWYTVYTNNGLPLTVYCDMETDGGGWLVFQRRMDGSVDFFRDWNSYKRGFGHQASEFWLGNDHIHQLTSTACDLQRRRKQGDRGSATGSKMRDCAYSSLSILVSLATILCYAEDTCPDVKLIGVGESDKLAILRGCPGIPGTQGIQGVQGPAGPKGEKGSPGTPGKIGPIGLKGDKGATGAQGQKGDKGDPGVPAPGTAQNCKELLDYGASLSGWYTVYTSNGLPLTVYCDMETDGGGWLVFQRRMDGSVDFFRDWNSYKRGFGHQVSEFWLGNDHIHQLTSTGTYDLRFDFMDFENNRTYATYSNFKITGENLNYTLSLGSFTGGTAGDSFYGHRNTPFSTKDRDNDRHTTKSCANNYKGAWWYTECHISNLNGLYLRGNHNSYGTGVNWRSGRGQNYSYKISEMKIRPQSN</sequence>
<accession>A0AAD1T228</accession>
<dbReference type="InterPro" id="IPR020837">
    <property type="entry name" value="Fibrinogen_CS"/>
</dbReference>
<feature type="domain" description="Fibrinogen C-terminal" evidence="12">
    <location>
        <begin position="62"/>
        <end position="151"/>
    </location>
</feature>
<dbReference type="Proteomes" id="UP001295444">
    <property type="component" value="Chromosome 09"/>
</dbReference>
<reference evidence="13" key="1">
    <citation type="submission" date="2022-03" db="EMBL/GenBank/DDBJ databases">
        <authorList>
            <person name="Alioto T."/>
            <person name="Alioto T."/>
            <person name="Gomez Garrido J."/>
        </authorList>
    </citation>
    <scope>NUCLEOTIDE SEQUENCE</scope>
</reference>
<evidence type="ECO:0000256" key="9">
    <source>
        <dbReference type="ARBA" id="ARBA00023240"/>
    </source>
</evidence>
<evidence type="ECO:0000313" key="13">
    <source>
        <dbReference type="EMBL" id="CAH2316846.1"/>
    </source>
</evidence>
<proteinExistence type="inferred from homology"/>
<dbReference type="GO" id="GO:0005102">
    <property type="term" value="F:signaling receptor binding"/>
    <property type="evidence" value="ECO:0007669"/>
    <property type="project" value="TreeGrafter"/>
</dbReference>
<comment type="similarity">
    <text evidence="3">Belongs to the ficolin lectin family. Veficolin subfamily.</text>
</comment>
<dbReference type="GO" id="GO:0090729">
    <property type="term" value="F:toxin activity"/>
    <property type="evidence" value="ECO:0007669"/>
    <property type="project" value="UniProtKB-KW"/>
</dbReference>
<dbReference type="AlphaFoldDB" id="A0AAD1T228"/>
<keyword evidence="14" id="KW-1185">Reference proteome</keyword>
<dbReference type="InterPro" id="IPR002181">
    <property type="entry name" value="Fibrinogen_a/b/g_C_dom"/>
</dbReference>
<comment type="function">
    <text evidence="1">Initiates complement activation and/or interferes in platelet aggregation and/or blood coagulation.</text>
</comment>
<dbReference type="InterPro" id="IPR014716">
    <property type="entry name" value="Fibrinogen_a/b/g_C_1"/>
</dbReference>
<dbReference type="Pfam" id="PF00147">
    <property type="entry name" value="Fibrinogen_C"/>
    <property type="match status" value="2"/>
</dbReference>
<gene>
    <name evidence="13" type="ORF">PECUL_23A018423</name>
</gene>
<dbReference type="GO" id="GO:0001867">
    <property type="term" value="P:complement activation, lectin pathway"/>
    <property type="evidence" value="ECO:0007669"/>
    <property type="project" value="TreeGrafter"/>
</dbReference>
<dbReference type="InterPro" id="IPR008160">
    <property type="entry name" value="Collagen"/>
</dbReference>
<keyword evidence="4" id="KW-0964">Secreted</keyword>
<dbReference type="InterPro" id="IPR036056">
    <property type="entry name" value="Fibrinogen-like_C"/>
</dbReference>
<evidence type="ECO:0000256" key="1">
    <source>
        <dbReference type="ARBA" id="ARBA00003654"/>
    </source>
</evidence>
<dbReference type="PANTHER" id="PTHR19143:SF415">
    <property type="entry name" value="FICOLIN-3"/>
    <property type="match status" value="1"/>
</dbReference>
<keyword evidence="10" id="KW-0379">Hydroxylation</keyword>
<dbReference type="CDD" id="cd00087">
    <property type="entry name" value="FReD"/>
    <property type="match status" value="1"/>
</dbReference>
<evidence type="ECO:0000256" key="5">
    <source>
        <dbReference type="ARBA" id="ARBA00022656"/>
    </source>
</evidence>
<evidence type="ECO:0000256" key="7">
    <source>
        <dbReference type="ARBA" id="ARBA00023157"/>
    </source>
</evidence>
<dbReference type="Pfam" id="PF01391">
    <property type="entry name" value="Collagen"/>
    <property type="match status" value="1"/>
</dbReference>
<keyword evidence="7" id="KW-1015">Disulfide bond</keyword>
<evidence type="ECO:0000259" key="12">
    <source>
        <dbReference type="PROSITE" id="PS51406"/>
    </source>
</evidence>
<feature type="region of interest" description="Disordered" evidence="11">
    <location>
        <begin position="33"/>
        <end position="65"/>
    </location>
</feature>
<dbReference type="FunFam" id="3.90.215.10:FF:000001">
    <property type="entry name" value="Tenascin isoform 1"/>
    <property type="match status" value="1"/>
</dbReference>
<dbReference type="SMART" id="SM00186">
    <property type="entry name" value="FBG"/>
    <property type="match status" value="2"/>
</dbReference>
<evidence type="ECO:0000256" key="3">
    <source>
        <dbReference type="ARBA" id="ARBA00006932"/>
    </source>
</evidence>
<dbReference type="InterPro" id="IPR050373">
    <property type="entry name" value="Fibrinogen_C-term_domain"/>
</dbReference>
<evidence type="ECO:0000256" key="8">
    <source>
        <dbReference type="ARBA" id="ARBA00023220"/>
    </source>
</evidence>
<evidence type="ECO:0000256" key="10">
    <source>
        <dbReference type="ARBA" id="ARBA00023278"/>
    </source>
</evidence>
<dbReference type="Gene3D" id="3.90.215.10">
    <property type="entry name" value="Gamma Fibrinogen, chain A, domain 1"/>
    <property type="match status" value="2"/>
</dbReference>
<protein>
    <recommendedName>
        <fullName evidence="12">Fibrinogen C-terminal domain-containing protein</fullName>
    </recommendedName>
</protein>
<comment type="subcellular location">
    <subcellularLocation>
        <location evidence="2">Secreted</location>
    </subcellularLocation>
</comment>
<dbReference type="GO" id="GO:0097367">
    <property type="term" value="F:carbohydrate derivative binding"/>
    <property type="evidence" value="ECO:0007669"/>
    <property type="project" value="TreeGrafter"/>
</dbReference>
<dbReference type="GO" id="GO:0003823">
    <property type="term" value="F:antigen binding"/>
    <property type="evidence" value="ECO:0007669"/>
    <property type="project" value="TreeGrafter"/>
</dbReference>
<keyword evidence="6" id="KW-0732">Signal</keyword>
<evidence type="ECO:0000256" key="2">
    <source>
        <dbReference type="ARBA" id="ARBA00004613"/>
    </source>
</evidence>
<keyword evidence="5" id="KW-0800">Toxin</keyword>
<dbReference type="GO" id="GO:0005615">
    <property type="term" value="C:extracellular space"/>
    <property type="evidence" value="ECO:0007669"/>
    <property type="project" value="TreeGrafter"/>
</dbReference>
<dbReference type="EMBL" id="OW240920">
    <property type="protein sequence ID" value="CAH2316846.1"/>
    <property type="molecule type" value="Genomic_DNA"/>
</dbReference>
<evidence type="ECO:0000256" key="6">
    <source>
        <dbReference type="ARBA" id="ARBA00022729"/>
    </source>
</evidence>
<dbReference type="SUPFAM" id="SSF56496">
    <property type="entry name" value="Fibrinogen C-terminal domain-like"/>
    <property type="match status" value="2"/>
</dbReference>